<feature type="compositionally biased region" description="Polar residues" evidence="1">
    <location>
        <begin position="32"/>
        <end position="44"/>
    </location>
</feature>
<gene>
    <name evidence="3" type="ORF">UE95_017715</name>
</gene>
<name>A0ABD4UGB4_9BURK</name>
<organism evidence="3 4">
    <name type="scientific">Burkholderia cenocepacia</name>
    <dbReference type="NCBI Taxonomy" id="95486"/>
    <lineage>
        <taxon>Bacteria</taxon>
        <taxon>Pseudomonadati</taxon>
        <taxon>Pseudomonadota</taxon>
        <taxon>Betaproteobacteria</taxon>
        <taxon>Burkholderiales</taxon>
        <taxon>Burkholderiaceae</taxon>
        <taxon>Burkholderia</taxon>
        <taxon>Burkholderia cepacia complex</taxon>
    </lineage>
</organism>
<feature type="chain" id="PRO_5044772601" description="DUF4148 domain-containing protein" evidence="2">
    <location>
        <begin position="26"/>
        <end position="89"/>
    </location>
</feature>
<dbReference type="AlphaFoldDB" id="A0ABD4UGB4"/>
<protein>
    <recommendedName>
        <fullName evidence="5">DUF4148 domain-containing protein</fullName>
    </recommendedName>
</protein>
<reference evidence="3 4" key="2">
    <citation type="journal article" date="2017" name="Front. Microbiol.">
        <title>Genomics Reveals a Unique Clone of Burkholderia cenocepacia Harboring an Actively Excising Novel Genomic Island.</title>
        <authorList>
            <person name="Patil P.P."/>
            <person name="Mali S."/>
            <person name="Midha S."/>
            <person name="Gautam V."/>
            <person name="Dash L."/>
            <person name="Kumar S."/>
            <person name="Shastri J."/>
            <person name="Singhal L."/>
            <person name="Patil P.B."/>
        </authorList>
    </citation>
    <scope>NUCLEOTIDE SEQUENCE [LARGE SCALE GENOMIC DNA]</scope>
    <source>
        <strain evidence="3 4">BC-19</strain>
    </source>
</reference>
<dbReference type="Proteomes" id="UP000191686">
    <property type="component" value="Unassembled WGS sequence"/>
</dbReference>
<feature type="signal peptide" evidence="2">
    <location>
        <begin position="1"/>
        <end position="25"/>
    </location>
</feature>
<proteinExistence type="predicted"/>
<evidence type="ECO:0000313" key="4">
    <source>
        <dbReference type="Proteomes" id="UP000191686"/>
    </source>
</evidence>
<sequence>MKQQAIFVAVSVAFLSGLIASPAFADADHKYPQSSTPSSRSNAPVSAAPVSQEFAQDGYGADVTSSTQSGTRPASDPLPVDGRSIYGHP</sequence>
<evidence type="ECO:0000256" key="1">
    <source>
        <dbReference type="SAM" id="MobiDB-lite"/>
    </source>
</evidence>
<evidence type="ECO:0000313" key="3">
    <source>
        <dbReference type="EMBL" id="MCW3713127.1"/>
    </source>
</evidence>
<feature type="region of interest" description="Disordered" evidence="1">
    <location>
        <begin position="28"/>
        <end position="89"/>
    </location>
</feature>
<reference evidence="3 4" key="1">
    <citation type="journal article" date="2017" name="Front. Microbiol.">
        <title>Genomics reveals a unique clone of Burkholderia cenocepacia harbouring an actively excising novel genomic island.</title>
        <authorList>
            <person name="Patil P."/>
            <person name="Mali S."/>
            <person name="Midha S."/>
            <person name="Gautam V."/>
            <person name="Dash L."/>
            <person name="Kumar S."/>
            <person name="Shastri J."/>
            <person name="Singhal L."/>
            <person name="Patil P.B."/>
        </authorList>
    </citation>
    <scope>NUCLEOTIDE SEQUENCE [LARGE SCALE GENOMIC DNA]</scope>
    <source>
        <strain evidence="3 4">BC-19</strain>
    </source>
</reference>
<evidence type="ECO:0000256" key="2">
    <source>
        <dbReference type="SAM" id="SignalP"/>
    </source>
</evidence>
<dbReference type="RefSeq" id="WP_143262574.1">
    <property type="nucleotide sequence ID" value="NZ_JYMX02000013.1"/>
</dbReference>
<dbReference type="EMBL" id="JYMX02000013">
    <property type="protein sequence ID" value="MCW3713127.1"/>
    <property type="molecule type" value="Genomic_DNA"/>
</dbReference>
<evidence type="ECO:0008006" key="5">
    <source>
        <dbReference type="Google" id="ProtNLM"/>
    </source>
</evidence>
<keyword evidence="2" id="KW-0732">Signal</keyword>
<comment type="caution">
    <text evidence="3">The sequence shown here is derived from an EMBL/GenBank/DDBJ whole genome shotgun (WGS) entry which is preliminary data.</text>
</comment>
<feature type="compositionally biased region" description="Polar residues" evidence="1">
    <location>
        <begin position="63"/>
        <end position="72"/>
    </location>
</feature>
<accession>A0ABD4UGB4</accession>